<sequence>MQLPLRGIIPPMVTPLLENMELDSKGLERLIEHLLRGGVHGIFLLGTNGEGPSLGYNIRKRLISEVCAIVDRRVPVLVSISDTSSESALEIAEHSKNAGADALVLASPYYFPISQKEMIDYLRFLAPKLPLPFLLYNIPSCTKLHLSLETIKEAKELGAIGIKDSSGDMGSLYTIIDEFKDQPDFSIIAGAELFLSDTIINGGHAAVAGGANIYPRLFVDLYEASYSKDLERVKELRHLILKMHNTLYSFGNTPTKSITAIKCALAIMGICSEYMVEPLHNFDAQTRKQVETFLGDFNYGGAYHTTVQVAANEKRKI</sequence>
<evidence type="ECO:0000256" key="3">
    <source>
        <dbReference type="PIRSR" id="PIRSR001365-1"/>
    </source>
</evidence>
<dbReference type="InterPro" id="IPR002220">
    <property type="entry name" value="DapA-like"/>
</dbReference>
<proteinExistence type="inferred from homology"/>
<protein>
    <submittedName>
        <fullName evidence="5">Dihydrodipicolinate synthase family protein</fullName>
    </submittedName>
</protein>
<accession>A0AAE3EUL7</accession>
<dbReference type="SUPFAM" id="SSF51569">
    <property type="entry name" value="Aldolase"/>
    <property type="match status" value="1"/>
</dbReference>
<dbReference type="EMBL" id="JAIRBC010000008">
    <property type="protein sequence ID" value="MCG2460434.1"/>
    <property type="molecule type" value="Genomic_DNA"/>
</dbReference>
<evidence type="ECO:0000313" key="5">
    <source>
        <dbReference type="EMBL" id="MCG2460434.1"/>
    </source>
</evidence>
<dbReference type="PRINTS" id="PR00146">
    <property type="entry name" value="DHPICSNTHASE"/>
</dbReference>
<dbReference type="Pfam" id="PF00701">
    <property type="entry name" value="DHDPS"/>
    <property type="match status" value="1"/>
</dbReference>
<reference evidence="5" key="1">
    <citation type="submission" date="2023-02" db="EMBL/GenBank/DDBJ databases">
        <title>Genome of Flavobacteriaceae gen. nov. sp. strain F89.</title>
        <authorList>
            <person name="Wang Y."/>
        </authorList>
    </citation>
    <scope>NUCLEOTIDE SEQUENCE</scope>
    <source>
        <strain evidence="5">F89</strain>
    </source>
</reference>
<dbReference type="Gene3D" id="3.20.20.70">
    <property type="entry name" value="Aldolase class I"/>
    <property type="match status" value="1"/>
</dbReference>
<dbReference type="AlphaFoldDB" id="A0AAE3EUL7"/>
<gene>
    <name evidence="5" type="ORF">K8352_06720</name>
</gene>
<keyword evidence="6" id="KW-1185">Reference proteome</keyword>
<dbReference type="RefSeq" id="WP_317901579.1">
    <property type="nucleotide sequence ID" value="NZ_JAIRBC010000008.1"/>
</dbReference>
<comment type="similarity">
    <text evidence="2">Belongs to the DapA family.</text>
</comment>
<dbReference type="PANTHER" id="PTHR42849">
    <property type="entry name" value="N-ACETYLNEURAMINATE LYASE"/>
    <property type="match status" value="1"/>
</dbReference>
<evidence type="ECO:0000256" key="4">
    <source>
        <dbReference type="PIRSR" id="PIRSR001365-2"/>
    </source>
</evidence>
<dbReference type="SMART" id="SM01130">
    <property type="entry name" value="DHDPS"/>
    <property type="match status" value="1"/>
</dbReference>
<feature type="active site" description="Proton donor/acceptor" evidence="3">
    <location>
        <position position="136"/>
    </location>
</feature>
<evidence type="ECO:0000256" key="2">
    <source>
        <dbReference type="PIRNR" id="PIRNR001365"/>
    </source>
</evidence>
<feature type="binding site" evidence="4">
    <location>
        <position position="207"/>
    </location>
    <ligand>
        <name>pyruvate</name>
        <dbReference type="ChEBI" id="CHEBI:15361"/>
    </ligand>
</feature>
<name>A0AAE3EUL7_9FLAO</name>
<feature type="active site" description="Schiff-base intermediate with substrate" evidence="3">
    <location>
        <position position="163"/>
    </location>
</feature>
<dbReference type="GO" id="GO:0019262">
    <property type="term" value="P:N-acetylneuraminate catabolic process"/>
    <property type="evidence" value="ECO:0007669"/>
    <property type="project" value="TreeGrafter"/>
</dbReference>
<evidence type="ECO:0000313" key="6">
    <source>
        <dbReference type="Proteomes" id="UP001200642"/>
    </source>
</evidence>
<dbReference type="GO" id="GO:0005829">
    <property type="term" value="C:cytosol"/>
    <property type="evidence" value="ECO:0007669"/>
    <property type="project" value="TreeGrafter"/>
</dbReference>
<evidence type="ECO:0000256" key="1">
    <source>
        <dbReference type="ARBA" id="ARBA00023239"/>
    </source>
</evidence>
<organism evidence="5 6">
    <name type="scientific">Cerina litoralis</name>
    <dbReference type="NCBI Taxonomy" id="2874477"/>
    <lineage>
        <taxon>Bacteria</taxon>
        <taxon>Pseudomonadati</taxon>
        <taxon>Bacteroidota</taxon>
        <taxon>Flavobacteriia</taxon>
        <taxon>Flavobacteriales</taxon>
        <taxon>Flavobacteriaceae</taxon>
        <taxon>Cerina</taxon>
    </lineage>
</organism>
<dbReference type="GO" id="GO:0008747">
    <property type="term" value="F:N-acetylneuraminate lyase activity"/>
    <property type="evidence" value="ECO:0007669"/>
    <property type="project" value="TreeGrafter"/>
</dbReference>
<dbReference type="CDD" id="cd00408">
    <property type="entry name" value="DHDPS-like"/>
    <property type="match status" value="1"/>
</dbReference>
<dbReference type="PANTHER" id="PTHR42849:SF1">
    <property type="entry name" value="N-ACETYLNEURAMINATE LYASE"/>
    <property type="match status" value="1"/>
</dbReference>
<dbReference type="PIRSF" id="PIRSF001365">
    <property type="entry name" value="DHDPS"/>
    <property type="match status" value="1"/>
</dbReference>
<keyword evidence="1 2" id="KW-0456">Lyase</keyword>
<dbReference type="Proteomes" id="UP001200642">
    <property type="component" value="Unassembled WGS sequence"/>
</dbReference>
<dbReference type="InterPro" id="IPR013785">
    <property type="entry name" value="Aldolase_TIM"/>
</dbReference>
<comment type="caution">
    <text evidence="5">The sequence shown here is derived from an EMBL/GenBank/DDBJ whole genome shotgun (WGS) entry which is preliminary data.</text>
</comment>